<dbReference type="PANTHER" id="PTHR35400:SF1">
    <property type="entry name" value="SLR1083 PROTEIN"/>
    <property type="match status" value="1"/>
</dbReference>
<feature type="domain" description="Putative restriction endonuclease" evidence="1">
    <location>
        <begin position="18"/>
        <end position="167"/>
    </location>
</feature>
<gene>
    <name evidence="2" type="ORF">CKO31_11685</name>
</gene>
<evidence type="ECO:0000313" key="2">
    <source>
        <dbReference type="EMBL" id="MBK1631390.1"/>
    </source>
</evidence>
<reference evidence="2 3" key="1">
    <citation type="journal article" date="2020" name="Microorganisms">
        <title>Osmotic Adaptation and Compatible Solute Biosynthesis of Phototrophic Bacteria as Revealed from Genome Analyses.</title>
        <authorList>
            <person name="Imhoff J.F."/>
            <person name="Rahn T."/>
            <person name="Kunzel S."/>
            <person name="Keller A."/>
            <person name="Neulinger S.C."/>
        </authorList>
    </citation>
    <scope>NUCLEOTIDE SEQUENCE [LARGE SCALE GENOMIC DNA]</scope>
    <source>
        <strain evidence="2 3">DSM 6210</strain>
    </source>
</reference>
<dbReference type="PANTHER" id="PTHR35400">
    <property type="entry name" value="SLR1083 PROTEIN"/>
    <property type="match status" value="1"/>
</dbReference>
<keyword evidence="3" id="KW-1185">Reference proteome</keyword>
<dbReference type="Pfam" id="PF05685">
    <property type="entry name" value="Uma2"/>
    <property type="match status" value="1"/>
</dbReference>
<dbReference type="InterPro" id="IPR012296">
    <property type="entry name" value="Nuclease_put_TT1808"/>
</dbReference>
<dbReference type="InterPro" id="IPR011335">
    <property type="entry name" value="Restrct_endonuc-II-like"/>
</dbReference>
<accession>A0ABS1CHP5</accession>
<name>A0ABS1CHP5_9GAMM</name>
<proteinExistence type="predicted"/>
<evidence type="ECO:0000259" key="1">
    <source>
        <dbReference type="Pfam" id="PF05685"/>
    </source>
</evidence>
<dbReference type="CDD" id="cd06260">
    <property type="entry name" value="DUF820-like"/>
    <property type="match status" value="1"/>
</dbReference>
<organism evidence="2 3">
    <name type="scientific">Thiohalocapsa halophila</name>
    <dbReference type="NCBI Taxonomy" id="69359"/>
    <lineage>
        <taxon>Bacteria</taxon>
        <taxon>Pseudomonadati</taxon>
        <taxon>Pseudomonadota</taxon>
        <taxon>Gammaproteobacteria</taxon>
        <taxon>Chromatiales</taxon>
        <taxon>Chromatiaceae</taxon>
        <taxon>Thiohalocapsa</taxon>
    </lineage>
</organism>
<evidence type="ECO:0000313" key="3">
    <source>
        <dbReference type="Proteomes" id="UP000748752"/>
    </source>
</evidence>
<dbReference type="InterPro" id="IPR008538">
    <property type="entry name" value="Uma2"/>
</dbReference>
<protein>
    <recommendedName>
        <fullName evidence="1">Putative restriction endonuclease domain-containing protein</fullName>
    </recommendedName>
</protein>
<dbReference type="RefSeq" id="WP_200237558.1">
    <property type="nucleotide sequence ID" value="NZ_NRRV01000025.1"/>
</dbReference>
<dbReference type="EMBL" id="NRRV01000025">
    <property type="protein sequence ID" value="MBK1631390.1"/>
    <property type="molecule type" value="Genomic_DNA"/>
</dbReference>
<sequence length="191" mass="21160">MVSATAEHLYHPYRFSVDEYLRMGEAGILTEDDRVELIDGEIIDMPPIGIPHTGAVKRIANLFGRQLGDRVVLSVQDPIRIGDFSLPQPDIALLHPRDDFYASAYPEPADILLLVEVAESSVRYDREKKLPLYAAAGIMEVWLVDIPARKLTRYSEPSADGYRSVGEPDDLGKVTARALPNSPIDLDGLFG</sequence>
<dbReference type="Proteomes" id="UP000748752">
    <property type="component" value="Unassembled WGS sequence"/>
</dbReference>
<dbReference type="Gene3D" id="3.90.1570.10">
    <property type="entry name" value="tt1808, chain A"/>
    <property type="match status" value="1"/>
</dbReference>
<dbReference type="SUPFAM" id="SSF52980">
    <property type="entry name" value="Restriction endonuclease-like"/>
    <property type="match status" value="1"/>
</dbReference>
<comment type="caution">
    <text evidence="2">The sequence shown here is derived from an EMBL/GenBank/DDBJ whole genome shotgun (WGS) entry which is preliminary data.</text>
</comment>